<reference evidence="3 4" key="1">
    <citation type="submission" date="2017-09" db="EMBL/GenBank/DDBJ databases">
        <title>Large-scale bioinformatics analysis of Bacillus genomes uncovers conserved roles of natural products in bacterial physiology.</title>
        <authorList>
            <consortium name="Agbiome Team Llc"/>
            <person name="Bleich R.M."/>
            <person name="Grubbs K.J."/>
            <person name="Santa Maria K.C."/>
            <person name="Allen S.E."/>
            <person name="Farag S."/>
            <person name="Shank E.A."/>
            <person name="Bowers A."/>
        </authorList>
    </citation>
    <scope>NUCLEOTIDE SEQUENCE [LARGE SCALE GENOMIC DNA]</scope>
    <source>
        <strain evidence="3 4">AFS042148</strain>
    </source>
</reference>
<evidence type="ECO:0000256" key="2">
    <source>
        <dbReference type="PIRNR" id="PIRNR002070"/>
    </source>
</evidence>
<evidence type="ECO:0000313" key="4">
    <source>
        <dbReference type="Proteomes" id="UP000224044"/>
    </source>
</evidence>
<dbReference type="RefSeq" id="WP_097882108.1">
    <property type="nucleotide sequence ID" value="NZ_JBALNA010000031.1"/>
</dbReference>
<protein>
    <recommendedName>
        <fullName evidence="2">Single-stranded DNA-binding protein</fullName>
    </recommendedName>
</protein>
<dbReference type="GO" id="GO:0006260">
    <property type="term" value="P:DNA replication"/>
    <property type="evidence" value="ECO:0007669"/>
    <property type="project" value="InterPro"/>
</dbReference>
<gene>
    <name evidence="3" type="ORF">COF62_19665</name>
</gene>
<dbReference type="InterPro" id="IPR011344">
    <property type="entry name" value="ssDNA-bd"/>
</dbReference>
<dbReference type="PROSITE" id="PS50935">
    <property type="entry name" value="SSB"/>
    <property type="match status" value="1"/>
</dbReference>
<evidence type="ECO:0000256" key="1">
    <source>
        <dbReference type="ARBA" id="ARBA00023125"/>
    </source>
</evidence>
<dbReference type="Pfam" id="PF00436">
    <property type="entry name" value="SSB"/>
    <property type="match status" value="1"/>
</dbReference>
<evidence type="ECO:0000313" key="3">
    <source>
        <dbReference type="EMBL" id="PHE10021.1"/>
    </source>
</evidence>
<sequence length="123" mass="14140">MHQIITITGRLTRDPESNTYGEKTVCRFAVAVDDGYGDKKTTDFFNVSVWGKMGEKVQRYQKKGSVVQVIGKMKSSKKDKTTYWELRASNIVFFTFDNNSNQQQNNFEMFTGDINISDDDLPF</sequence>
<dbReference type="SUPFAM" id="SSF50249">
    <property type="entry name" value="Nucleic acid-binding proteins"/>
    <property type="match status" value="1"/>
</dbReference>
<dbReference type="InterPro" id="IPR000424">
    <property type="entry name" value="Primosome_PriB/ssb"/>
</dbReference>
<accession>A0A855D0F3</accession>
<dbReference type="InterPro" id="IPR012340">
    <property type="entry name" value="NA-bd_OB-fold"/>
</dbReference>
<dbReference type="Gene3D" id="2.40.50.140">
    <property type="entry name" value="Nucleic acid-binding proteins"/>
    <property type="match status" value="1"/>
</dbReference>
<keyword evidence="1 2" id="KW-0238">DNA-binding</keyword>
<comment type="caution">
    <text evidence="3">The sequence shown here is derived from an EMBL/GenBank/DDBJ whole genome shotgun (WGS) entry which is preliminary data.</text>
</comment>
<dbReference type="EMBL" id="NUSY01000030">
    <property type="protein sequence ID" value="PHE10021.1"/>
    <property type="molecule type" value="Genomic_DNA"/>
</dbReference>
<dbReference type="PIRSF" id="PIRSF002070">
    <property type="entry name" value="SSB"/>
    <property type="match status" value="1"/>
</dbReference>
<dbReference type="Proteomes" id="UP000224044">
    <property type="component" value="Unassembled WGS sequence"/>
</dbReference>
<dbReference type="AlphaFoldDB" id="A0A855D0F3"/>
<dbReference type="CDD" id="cd04496">
    <property type="entry name" value="SSB_OBF"/>
    <property type="match status" value="1"/>
</dbReference>
<organism evidence="3 4">
    <name type="scientific">Bacillus toyonensis</name>
    <dbReference type="NCBI Taxonomy" id="155322"/>
    <lineage>
        <taxon>Bacteria</taxon>
        <taxon>Bacillati</taxon>
        <taxon>Bacillota</taxon>
        <taxon>Bacilli</taxon>
        <taxon>Bacillales</taxon>
        <taxon>Bacillaceae</taxon>
        <taxon>Bacillus</taxon>
        <taxon>Bacillus cereus group</taxon>
    </lineage>
</organism>
<dbReference type="GO" id="GO:0003697">
    <property type="term" value="F:single-stranded DNA binding"/>
    <property type="evidence" value="ECO:0007669"/>
    <property type="project" value="InterPro"/>
</dbReference>
<proteinExistence type="predicted"/>
<name>A0A855D0F3_9BACI</name>